<sequence>MKTKVKKAGLLASLILTSVFASALELNGPDASFLNQVKNYGLTQENWDSGEMATASFQNAWKFTHSYTIEKSGHPSEQWKAQEKLNLKEIQVNDADGPLSLEVLLRDRLHNNAMVVLKGDNLIHEHYWNGLSPDSKTLVMSVTKSFTSMLAAIAVEEGKLDMSRQVQDYLPELKGSAFANSTVQEVSDMRSGIKVNIAPGLSWDHAMTHAQEWNGYVEGRLKGTIEYAKTVKARQYPTGQAYQYQCINTEVLGLVVEKTMGKKLPELFSEKVWSHLGVESNAVWQSDPTGYVVASGGLNITTRDLAKVGRMLLNDGKNNQGEQIIPKAFIDNLMEGNDEVRSAWKYNKESHLAPDAWYKDQFRVMNIKGRKMLAMVGIHGQSVIMDKDSGTVIATAGSYARPETPRMALMMFQEMAPAIIKAAENI</sequence>
<dbReference type="SUPFAM" id="SSF56601">
    <property type="entry name" value="beta-lactamase/transpeptidase-like"/>
    <property type="match status" value="1"/>
</dbReference>
<name>A0A081K6N8_9GAMM</name>
<dbReference type="InterPro" id="IPR050789">
    <property type="entry name" value="Diverse_Enzym_Activities"/>
</dbReference>
<dbReference type="eggNOG" id="COG1680">
    <property type="taxonomic scope" value="Bacteria"/>
</dbReference>
<evidence type="ECO:0000313" key="4">
    <source>
        <dbReference type="Proteomes" id="UP000027997"/>
    </source>
</evidence>
<comment type="caution">
    <text evidence="3">The sequence shown here is derived from an EMBL/GenBank/DDBJ whole genome shotgun (WGS) entry which is preliminary data.</text>
</comment>
<dbReference type="AlphaFoldDB" id="A0A081K6N8"/>
<dbReference type="PANTHER" id="PTHR43283">
    <property type="entry name" value="BETA-LACTAMASE-RELATED"/>
    <property type="match status" value="1"/>
</dbReference>
<accession>A0A081K6N8</accession>
<dbReference type="InterPro" id="IPR001466">
    <property type="entry name" value="Beta-lactam-related"/>
</dbReference>
<dbReference type="STRING" id="305900.GV64_02820"/>
<dbReference type="RefSeq" id="WP_020584709.1">
    <property type="nucleotide sequence ID" value="NZ_JOJP01000001.1"/>
</dbReference>
<feature type="domain" description="Beta-lactamase-related" evidence="2">
    <location>
        <begin position="113"/>
        <end position="395"/>
    </location>
</feature>
<feature type="signal peptide" evidence="1">
    <location>
        <begin position="1"/>
        <end position="23"/>
    </location>
</feature>
<organism evidence="3 4">
    <name type="scientific">Endozoicomonas elysicola</name>
    <dbReference type="NCBI Taxonomy" id="305900"/>
    <lineage>
        <taxon>Bacteria</taxon>
        <taxon>Pseudomonadati</taxon>
        <taxon>Pseudomonadota</taxon>
        <taxon>Gammaproteobacteria</taxon>
        <taxon>Oceanospirillales</taxon>
        <taxon>Endozoicomonadaceae</taxon>
        <taxon>Endozoicomonas</taxon>
    </lineage>
</organism>
<evidence type="ECO:0000259" key="2">
    <source>
        <dbReference type="Pfam" id="PF00144"/>
    </source>
</evidence>
<dbReference type="EMBL" id="JOJP01000001">
    <property type="protein sequence ID" value="KEI69814.1"/>
    <property type="molecule type" value="Genomic_DNA"/>
</dbReference>
<keyword evidence="4" id="KW-1185">Reference proteome</keyword>
<dbReference type="PANTHER" id="PTHR43283:SF7">
    <property type="entry name" value="BETA-LACTAMASE-RELATED DOMAIN-CONTAINING PROTEIN"/>
    <property type="match status" value="1"/>
</dbReference>
<dbReference type="Pfam" id="PF00144">
    <property type="entry name" value="Beta-lactamase"/>
    <property type="match status" value="1"/>
</dbReference>
<evidence type="ECO:0000256" key="1">
    <source>
        <dbReference type="SAM" id="SignalP"/>
    </source>
</evidence>
<proteinExistence type="predicted"/>
<dbReference type="Gene3D" id="3.40.710.10">
    <property type="entry name" value="DD-peptidase/beta-lactamase superfamily"/>
    <property type="match status" value="1"/>
</dbReference>
<feature type="chain" id="PRO_5001758653" description="Beta-lactamase-related domain-containing protein" evidence="1">
    <location>
        <begin position="24"/>
        <end position="426"/>
    </location>
</feature>
<evidence type="ECO:0000313" key="3">
    <source>
        <dbReference type="EMBL" id="KEI69814.1"/>
    </source>
</evidence>
<dbReference type="Proteomes" id="UP000027997">
    <property type="component" value="Unassembled WGS sequence"/>
</dbReference>
<dbReference type="InterPro" id="IPR012338">
    <property type="entry name" value="Beta-lactam/transpept-like"/>
</dbReference>
<reference evidence="3 4" key="1">
    <citation type="submission" date="2014-06" db="EMBL/GenBank/DDBJ databases">
        <title>Whole Genome Sequences of Three Symbiotic Endozoicomonas Bacteria.</title>
        <authorList>
            <person name="Neave M.J."/>
            <person name="Apprill A."/>
            <person name="Voolstra C.R."/>
        </authorList>
    </citation>
    <scope>NUCLEOTIDE SEQUENCE [LARGE SCALE GENOMIC DNA]</scope>
    <source>
        <strain evidence="3 4">DSM 22380</strain>
    </source>
</reference>
<protein>
    <recommendedName>
        <fullName evidence="2">Beta-lactamase-related domain-containing protein</fullName>
    </recommendedName>
</protein>
<keyword evidence="1" id="KW-0732">Signal</keyword>
<gene>
    <name evidence="3" type="ORF">GV64_02820</name>
</gene>